<dbReference type="GO" id="GO:0016740">
    <property type="term" value="F:transferase activity"/>
    <property type="evidence" value="ECO:0007669"/>
    <property type="project" value="UniProtKB-KW"/>
</dbReference>
<dbReference type="PANTHER" id="PTHR43881">
    <property type="entry name" value="GAMMA-GLUTAMYLTRANSPEPTIDASE (AFU_ORTHOLOGUE AFUA_4G13580)"/>
    <property type="match status" value="1"/>
</dbReference>
<protein>
    <submittedName>
        <fullName evidence="2">Gamma-glutamyltransferase</fullName>
    </submittedName>
</protein>
<dbReference type="InterPro" id="IPR029055">
    <property type="entry name" value="Ntn_hydrolases_N"/>
</dbReference>
<dbReference type="InterPro" id="IPR052896">
    <property type="entry name" value="GGT-like_enzyme"/>
</dbReference>
<organism evidence="2 3">
    <name type="scientific">Methyloversatilis universalis (strain ATCC BAA-1314 / DSM 25237 / JCM 13912 / CCUG 52030 / FAM5)</name>
    <dbReference type="NCBI Taxonomy" id="1000565"/>
    <lineage>
        <taxon>Bacteria</taxon>
        <taxon>Pseudomonadati</taxon>
        <taxon>Pseudomonadota</taxon>
        <taxon>Betaproteobacteria</taxon>
        <taxon>Nitrosomonadales</taxon>
        <taxon>Sterolibacteriaceae</taxon>
        <taxon>Methyloversatilis</taxon>
    </lineage>
</organism>
<proteinExistence type="predicted"/>
<accession>F5RC19</accession>
<keyword evidence="3" id="KW-1185">Reference proteome</keyword>
<dbReference type="STRING" id="1000565.METUNv1_01659"/>
<dbReference type="PANTHER" id="PTHR43881:SF5">
    <property type="entry name" value="GAMMA-GLUTAMYLTRANSPEPTIDASE"/>
    <property type="match status" value="1"/>
</dbReference>
<dbReference type="EMBL" id="AFHG01000044">
    <property type="protein sequence ID" value="EGK71882.1"/>
    <property type="molecule type" value="Genomic_DNA"/>
</dbReference>
<dbReference type="Proteomes" id="UP000005019">
    <property type="component" value="Unassembled WGS sequence"/>
</dbReference>
<name>F5RC19_METUF</name>
<dbReference type="OrthoDB" id="5297205at2"/>
<comment type="caution">
    <text evidence="2">The sequence shown here is derived from an EMBL/GenBank/DDBJ whole genome shotgun (WGS) entry which is preliminary data.</text>
</comment>
<dbReference type="MEROPS" id="T03.025"/>
<reference evidence="2 3" key="1">
    <citation type="journal article" date="2011" name="J. Bacteriol.">
        <title>Genome sequence of Methyloversatilis universalis FAM5T, a methylotrophic representative of the order Rhodocyclales.</title>
        <authorList>
            <person name="Kittichotirat W."/>
            <person name="Good N.M."/>
            <person name="Hall R."/>
            <person name="Bringel F."/>
            <person name="Lajus A."/>
            <person name="Medigue C."/>
            <person name="Smalley N.E."/>
            <person name="Beck D."/>
            <person name="Bumgarner R."/>
            <person name="Vuilleumier S."/>
            <person name="Kalyuzhnaya M.G."/>
        </authorList>
    </citation>
    <scope>NUCLEOTIDE SEQUENCE [LARGE SCALE GENOMIC DNA]</scope>
    <source>
        <strain evidence="3">ATCC BAA-1314 / JCM 13912 / FAM5</strain>
    </source>
</reference>
<dbReference type="SUPFAM" id="SSF56235">
    <property type="entry name" value="N-terminal nucleophile aminohydrolases (Ntn hydrolases)"/>
    <property type="match status" value="1"/>
</dbReference>
<keyword evidence="2" id="KW-0808">Transferase</keyword>
<dbReference type="RefSeq" id="WP_008060660.1">
    <property type="nucleotide sequence ID" value="NZ_AFHG01000044.1"/>
</dbReference>
<dbReference type="InterPro" id="IPR043138">
    <property type="entry name" value="GGT_lsub"/>
</dbReference>
<evidence type="ECO:0000313" key="3">
    <source>
        <dbReference type="Proteomes" id="UP000005019"/>
    </source>
</evidence>
<dbReference type="PRINTS" id="PR01210">
    <property type="entry name" value="GGTRANSPTASE"/>
</dbReference>
<sequence>MTAPAGGIAVAPHYLAAESARDVMREGGNAIEAMIAAAATIAVVYPHMNALGGDGFWLIAEPGEQPRAIDACGGAASLASRHWYMDHDVEDRIPTRGPLAALTVAGTVSGWQLAQQAAAEAGGRLPLSRLLRDAEHHARHGVAVSPNLARSLKAKQAEVGGQPGFALQFLPGDEAPAAGQTLYQPRLADTLAHLARTGLGDFYTGDLARQMASALERTGSPLRLPDFHAHRAQWRTPLMLEHRLGHMYNVPPPTQGLLSLLILGQLERVGLDGLGDQSADFIHRVVEASRQAFLVRDRYLTDPARMRVDPQALLTPECLDSLADGIDLERAGGRVRTAPGDTVWMGAVDRDGRAVSFIQSIYHEFGSGVVAGDTGVLWQNRGISFSLQAGALNTLEPCRKPFHTLNPPLAQLKDGRTVVYGSMGGDGQPQFQAQVLLRHLLCGLGVQEAVSAPRWLLGRTWGSASETLKLEGRLPPEVFDELVARGHTVEKLADFDDSAGHAGLIVRHPDGRLEGASDPRSDGAALTAD</sequence>
<dbReference type="InterPro" id="IPR043137">
    <property type="entry name" value="GGT_ssub_C"/>
</dbReference>
<dbReference type="Gene3D" id="1.10.246.130">
    <property type="match status" value="1"/>
</dbReference>
<dbReference type="eggNOG" id="COG0405">
    <property type="taxonomic scope" value="Bacteria"/>
</dbReference>
<dbReference type="AlphaFoldDB" id="F5RC19"/>
<gene>
    <name evidence="2" type="ORF">METUNv1_01659</name>
</gene>
<dbReference type="Pfam" id="PF01019">
    <property type="entry name" value="G_glu_transpept"/>
    <property type="match status" value="1"/>
</dbReference>
<feature type="region of interest" description="Disordered" evidence="1">
    <location>
        <begin position="506"/>
        <end position="529"/>
    </location>
</feature>
<feature type="compositionally biased region" description="Basic and acidic residues" evidence="1">
    <location>
        <begin position="507"/>
        <end position="521"/>
    </location>
</feature>
<evidence type="ECO:0000313" key="2">
    <source>
        <dbReference type="EMBL" id="EGK71882.1"/>
    </source>
</evidence>
<dbReference type="Gene3D" id="3.60.20.40">
    <property type="match status" value="1"/>
</dbReference>
<evidence type="ECO:0000256" key="1">
    <source>
        <dbReference type="SAM" id="MobiDB-lite"/>
    </source>
</evidence>